<feature type="domain" description="HTH gntR-type" evidence="4">
    <location>
        <begin position="10"/>
        <end position="78"/>
    </location>
</feature>
<evidence type="ECO:0000256" key="2">
    <source>
        <dbReference type="ARBA" id="ARBA00023125"/>
    </source>
</evidence>
<dbReference type="GO" id="GO:0003677">
    <property type="term" value="F:DNA binding"/>
    <property type="evidence" value="ECO:0007669"/>
    <property type="project" value="UniProtKB-KW"/>
</dbReference>
<gene>
    <name evidence="5" type="primary">yvoA</name>
    <name evidence="5" type="ORF">A1019T_01965</name>
</gene>
<dbReference type="PRINTS" id="PR00035">
    <property type="entry name" value="HTHGNTR"/>
</dbReference>
<dbReference type="SMART" id="SM00345">
    <property type="entry name" value="HTH_GNTR"/>
    <property type="match status" value="1"/>
</dbReference>
<dbReference type="Gene3D" id="3.40.1410.10">
    <property type="entry name" value="Chorismate lyase-like"/>
    <property type="match status" value="1"/>
</dbReference>
<dbReference type="PROSITE" id="PS50949">
    <property type="entry name" value="HTH_GNTR"/>
    <property type="match status" value="1"/>
</dbReference>
<dbReference type="InterPro" id="IPR028978">
    <property type="entry name" value="Chorismate_lyase_/UTRA_dom_sf"/>
</dbReference>
<dbReference type="Gene3D" id="1.10.10.10">
    <property type="entry name" value="Winged helix-like DNA-binding domain superfamily/Winged helix DNA-binding domain"/>
    <property type="match status" value="1"/>
</dbReference>
<reference evidence="6" key="1">
    <citation type="submission" date="2017-02" db="EMBL/GenBank/DDBJ databases">
        <authorList>
            <person name="Mornico D."/>
        </authorList>
    </citation>
    <scope>NUCLEOTIDE SEQUENCE [LARGE SCALE GENOMIC DNA]</scope>
</reference>
<evidence type="ECO:0000256" key="3">
    <source>
        <dbReference type="ARBA" id="ARBA00023163"/>
    </source>
</evidence>
<dbReference type="Pfam" id="PF07702">
    <property type="entry name" value="UTRA"/>
    <property type="match status" value="1"/>
</dbReference>
<keyword evidence="3" id="KW-0804">Transcription</keyword>
<evidence type="ECO:0000313" key="5">
    <source>
        <dbReference type="EMBL" id="SJM37980.1"/>
    </source>
</evidence>
<organism evidence="5 6">
    <name type="scientific">Psychrobacter pasteurii</name>
    <dbReference type="NCBI Taxonomy" id="1945520"/>
    <lineage>
        <taxon>Bacteria</taxon>
        <taxon>Pseudomonadati</taxon>
        <taxon>Pseudomonadota</taxon>
        <taxon>Gammaproteobacteria</taxon>
        <taxon>Moraxellales</taxon>
        <taxon>Moraxellaceae</taxon>
        <taxon>Psychrobacter</taxon>
    </lineage>
</organism>
<dbReference type="PANTHER" id="PTHR44846:SF1">
    <property type="entry name" value="MANNOSYL-D-GLYCERATE TRANSPORT_METABOLISM SYSTEM REPRESSOR MNGR-RELATED"/>
    <property type="match status" value="1"/>
</dbReference>
<keyword evidence="1" id="KW-0805">Transcription regulation</keyword>
<evidence type="ECO:0000256" key="1">
    <source>
        <dbReference type="ARBA" id="ARBA00023015"/>
    </source>
</evidence>
<dbReference type="InterPro" id="IPR011663">
    <property type="entry name" value="UTRA"/>
</dbReference>
<dbReference type="Pfam" id="PF00392">
    <property type="entry name" value="GntR"/>
    <property type="match status" value="1"/>
</dbReference>
<sequence>MIENFSNLKIPRYEQVRLHIQKLLTNSNWDEKTPLPTEQEFADRYQVSVGTVRKAVEKLVEEGILIKKQGRGTFLKQPNFDSSLLRFFKFRDKDACYVTPEGIVKSITIVDGNDDINSKLNLERAQALIHIERTRMVGDKVLLSEKIWLPKSRYEIFATLEPKDFENLLYPFYYKQCGQFVSSAVETLFFITDYVDPYLGNTKNENLVKVCRIAKNLEGEPIEYRESYGLADKFSYEININ</sequence>
<dbReference type="AlphaFoldDB" id="A0A1R4EHQ1"/>
<dbReference type="SUPFAM" id="SSF46785">
    <property type="entry name" value="Winged helix' DNA-binding domain"/>
    <property type="match status" value="1"/>
</dbReference>
<keyword evidence="2" id="KW-0238">DNA-binding</keyword>
<name>A0A1R4EHQ1_9GAMM</name>
<keyword evidence="6" id="KW-1185">Reference proteome</keyword>
<accession>A0A1R4EHQ1</accession>
<dbReference type="InterPro" id="IPR036390">
    <property type="entry name" value="WH_DNA-bd_sf"/>
</dbReference>
<dbReference type="SUPFAM" id="SSF64288">
    <property type="entry name" value="Chorismate lyase-like"/>
    <property type="match status" value="1"/>
</dbReference>
<dbReference type="RefSeq" id="WP_077449348.1">
    <property type="nucleotide sequence ID" value="NZ_FUGD01000116.1"/>
</dbReference>
<dbReference type="GO" id="GO:0045892">
    <property type="term" value="P:negative regulation of DNA-templated transcription"/>
    <property type="evidence" value="ECO:0007669"/>
    <property type="project" value="TreeGrafter"/>
</dbReference>
<protein>
    <submittedName>
        <fullName evidence="5">HTH-type transcriptional repressor YvoA</fullName>
    </submittedName>
</protein>
<dbReference type="InterPro" id="IPR000524">
    <property type="entry name" value="Tscrpt_reg_HTH_GntR"/>
</dbReference>
<dbReference type="EMBL" id="FUGD01000116">
    <property type="protein sequence ID" value="SJM37980.1"/>
    <property type="molecule type" value="Genomic_DNA"/>
</dbReference>
<dbReference type="PANTHER" id="PTHR44846">
    <property type="entry name" value="MANNOSYL-D-GLYCERATE TRANSPORT/METABOLISM SYSTEM REPRESSOR MNGR-RELATED"/>
    <property type="match status" value="1"/>
</dbReference>
<dbReference type="SMART" id="SM00866">
    <property type="entry name" value="UTRA"/>
    <property type="match status" value="1"/>
</dbReference>
<dbReference type="Proteomes" id="UP000188169">
    <property type="component" value="Unassembled WGS sequence"/>
</dbReference>
<dbReference type="GO" id="GO:0003700">
    <property type="term" value="F:DNA-binding transcription factor activity"/>
    <property type="evidence" value="ECO:0007669"/>
    <property type="project" value="InterPro"/>
</dbReference>
<dbReference type="OrthoDB" id="7173258at2"/>
<dbReference type="STRING" id="1945520.A1019T_01965"/>
<proteinExistence type="predicted"/>
<evidence type="ECO:0000313" key="6">
    <source>
        <dbReference type="Proteomes" id="UP000188169"/>
    </source>
</evidence>
<dbReference type="InterPro" id="IPR036388">
    <property type="entry name" value="WH-like_DNA-bd_sf"/>
</dbReference>
<dbReference type="CDD" id="cd07377">
    <property type="entry name" value="WHTH_GntR"/>
    <property type="match status" value="1"/>
</dbReference>
<evidence type="ECO:0000259" key="4">
    <source>
        <dbReference type="PROSITE" id="PS50949"/>
    </source>
</evidence>
<dbReference type="InterPro" id="IPR050679">
    <property type="entry name" value="Bact_HTH_transcr_reg"/>
</dbReference>